<name>A0ABW4VEY5_9MICO</name>
<evidence type="ECO:0000259" key="2">
    <source>
        <dbReference type="Pfam" id="PF00561"/>
    </source>
</evidence>
<accession>A0ABW4VEY5</accession>
<keyword evidence="4" id="KW-1185">Reference proteome</keyword>
<protein>
    <submittedName>
        <fullName evidence="3">Alpha/beta fold hydrolase</fullName>
    </submittedName>
</protein>
<dbReference type="PANTHER" id="PTHR43194:SF2">
    <property type="entry name" value="PEROXISOMAL MEMBRANE PROTEIN LPX1"/>
    <property type="match status" value="1"/>
</dbReference>
<dbReference type="PRINTS" id="PR00412">
    <property type="entry name" value="EPOXHYDRLASE"/>
</dbReference>
<dbReference type="Gene3D" id="3.40.50.1820">
    <property type="entry name" value="alpha/beta hydrolase"/>
    <property type="match status" value="1"/>
</dbReference>
<dbReference type="PANTHER" id="PTHR43194">
    <property type="entry name" value="HYDROLASE ALPHA/BETA FOLD FAMILY"/>
    <property type="match status" value="1"/>
</dbReference>
<dbReference type="InterPro" id="IPR029058">
    <property type="entry name" value="AB_hydrolase_fold"/>
</dbReference>
<dbReference type="InterPro" id="IPR050228">
    <property type="entry name" value="Carboxylesterase_BioH"/>
</dbReference>
<keyword evidence="3" id="KW-0378">Hydrolase</keyword>
<feature type="region of interest" description="Disordered" evidence="1">
    <location>
        <begin position="282"/>
        <end position="304"/>
    </location>
</feature>
<evidence type="ECO:0000313" key="4">
    <source>
        <dbReference type="Proteomes" id="UP001597338"/>
    </source>
</evidence>
<proteinExistence type="predicted"/>
<sequence>MTTSQSGSLTFLPRLEGRIAYRDTGAGPLVVAVPGMGDLRSTYDDVAPALVDAGFRVVVTDLRGHGDSDTTFRTHGDDTTGADLVALVEHLDAGPAVLLGNSMGASAAVWAAAERPELVRGLVLLSPYLRQPGSAAMQRALRVVYRILFARPWGAAFWGSYYSMISKGRRSPRHAEHVRAVRDALREPSRLHSLRDLAVALDHSVVEARLPAVQAPALAVVGALDPDFSDPAAELTWATDTIGARGVLIPDVGHYPQHQAPDVVVPAVLEFLAGLPALPDAGHATQAPATQIPGTQAEDGGRRA</sequence>
<dbReference type="RefSeq" id="WP_377199721.1">
    <property type="nucleotide sequence ID" value="NZ_JBHUHF010000001.1"/>
</dbReference>
<organism evidence="3 4">
    <name type="scientific">Promicromonospora aerolata</name>
    <dbReference type="NCBI Taxonomy" id="195749"/>
    <lineage>
        <taxon>Bacteria</taxon>
        <taxon>Bacillati</taxon>
        <taxon>Actinomycetota</taxon>
        <taxon>Actinomycetes</taxon>
        <taxon>Micrococcales</taxon>
        <taxon>Promicromonosporaceae</taxon>
        <taxon>Promicromonospora</taxon>
    </lineage>
</organism>
<comment type="caution">
    <text evidence="3">The sequence shown here is derived from an EMBL/GenBank/DDBJ whole genome shotgun (WGS) entry which is preliminary data.</text>
</comment>
<dbReference type="InterPro" id="IPR000639">
    <property type="entry name" value="Epox_hydrolase-like"/>
</dbReference>
<evidence type="ECO:0000313" key="3">
    <source>
        <dbReference type="EMBL" id="MFD2028007.1"/>
    </source>
</evidence>
<dbReference type="InterPro" id="IPR000073">
    <property type="entry name" value="AB_hydrolase_1"/>
</dbReference>
<dbReference type="SUPFAM" id="SSF53474">
    <property type="entry name" value="alpha/beta-Hydrolases"/>
    <property type="match status" value="1"/>
</dbReference>
<gene>
    <name evidence="3" type="ORF">ACFSL2_21105</name>
</gene>
<feature type="domain" description="AB hydrolase-1" evidence="2">
    <location>
        <begin position="28"/>
        <end position="260"/>
    </location>
</feature>
<dbReference type="PRINTS" id="PR00111">
    <property type="entry name" value="ABHYDROLASE"/>
</dbReference>
<evidence type="ECO:0000256" key="1">
    <source>
        <dbReference type="SAM" id="MobiDB-lite"/>
    </source>
</evidence>
<dbReference type="Pfam" id="PF00561">
    <property type="entry name" value="Abhydrolase_1"/>
    <property type="match status" value="1"/>
</dbReference>
<dbReference type="GO" id="GO:0016787">
    <property type="term" value="F:hydrolase activity"/>
    <property type="evidence" value="ECO:0007669"/>
    <property type="project" value="UniProtKB-KW"/>
</dbReference>
<reference evidence="4" key="1">
    <citation type="journal article" date="2019" name="Int. J. Syst. Evol. Microbiol.">
        <title>The Global Catalogue of Microorganisms (GCM) 10K type strain sequencing project: providing services to taxonomists for standard genome sequencing and annotation.</title>
        <authorList>
            <consortium name="The Broad Institute Genomics Platform"/>
            <consortium name="The Broad Institute Genome Sequencing Center for Infectious Disease"/>
            <person name="Wu L."/>
            <person name="Ma J."/>
        </authorList>
    </citation>
    <scope>NUCLEOTIDE SEQUENCE [LARGE SCALE GENOMIC DNA]</scope>
    <source>
        <strain evidence="4">CCM 7043</strain>
    </source>
</reference>
<dbReference type="EMBL" id="JBHUHF010000001">
    <property type="protein sequence ID" value="MFD2028007.1"/>
    <property type="molecule type" value="Genomic_DNA"/>
</dbReference>
<dbReference type="Proteomes" id="UP001597338">
    <property type="component" value="Unassembled WGS sequence"/>
</dbReference>